<dbReference type="EMBL" id="JAPQKS010000005">
    <property type="protein sequence ID" value="KAJ5225666.1"/>
    <property type="molecule type" value="Genomic_DNA"/>
</dbReference>
<reference evidence="2" key="2">
    <citation type="journal article" date="2023" name="IMA Fungus">
        <title>Comparative genomic study of the Penicillium genus elucidates a diverse pangenome and 15 lateral gene transfer events.</title>
        <authorList>
            <person name="Petersen C."/>
            <person name="Sorensen T."/>
            <person name="Nielsen M.R."/>
            <person name="Sondergaard T.E."/>
            <person name="Sorensen J.L."/>
            <person name="Fitzpatrick D.A."/>
            <person name="Frisvad J.C."/>
            <person name="Nielsen K.L."/>
        </authorList>
    </citation>
    <scope>NUCLEOTIDE SEQUENCE</scope>
    <source>
        <strain evidence="2">IBT 19713</strain>
    </source>
</reference>
<dbReference type="AlphaFoldDB" id="A0A9W9TK12"/>
<reference evidence="2" key="1">
    <citation type="submission" date="2022-11" db="EMBL/GenBank/DDBJ databases">
        <authorList>
            <person name="Petersen C."/>
        </authorList>
    </citation>
    <scope>NUCLEOTIDE SEQUENCE</scope>
    <source>
        <strain evidence="2">IBT 19713</strain>
    </source>
</reference>
<dbReference type="RefSeq" id="XP_058329077.1">
    <property type="nucleotide sequence ID" value="XM_058476187.1"/>
</dbReference>
<organism evidence="2 3">
    <name type="scientific">Penicillium chermesinum</name>
    <dbReference type="NCBI Taxonomy" id="63820"/>
    <lineage>
        <taxon>Eukaryota</taxon>
        <taxon>Fungi</taxon>
        <taxon>Dikarya</taxon>
        <taxon>Ascomycota</taxon>
        <taxon>Pezizomycotina</taxon>
        <taxon>Eurotiomycetes</taxon>
        <taxon>Eurotiomycetidae</taxon>
        <taxon>Eurotiales</taxon>
        <taxon>Aspergillaceae</taxon>
        <taxon>Penicillium</taxon>
    </lineage>
</organism>
<evidence type="ECO:0000256" key="1">
    <source>
        <dbReference type="SAM" id="MobiDB-lite"/>
    </source>
</evidence>
<feature type="compositionally biased region" description="Polar residues" evidence="1">
    <location>
        <begin position="1"/>
        <end position="12"/>
    </location>
</feature>
<dbReference type="GeneID" id="83203490"/>
<comment type="caution">
    <text evidence="2">The sequence shown here is derived from an EMBL/GenBank/DDBJ whole genome shotgun (WGS) entry which is preliminary data.</text>
</comment>
<proteinExistence type="predicted"/>
<name>A0A9W9TK12_9EURO</name>
<feature type="compositionally biased region" description="Low complexity" evidence="1">
    <location>
        <begin position="13"/>
        <end position="29"/>
    </location>
</feature>
<dbReference type="Proteomes" id="UP001150941">
    <property type="component" value="Unassembled WGS sequence"/>
</dbReference>
<protein>
    <submittedName>
        <fullName evidence="2">Uncharacterized protein</fullName>
    </submittedName>
</protein>
<keyword evidence="3" id="KW-1185">Reference proteome</keyword>
<sequence length="169" mass="19273">MRSQSHQSGNCPTRSLSQTSTTTSSSRSTQRSDEKKYFRLSYPITAKLQQKRFKSKSPTPITIPRSHQSMAQPQDIPRSNADASYFDQDHYSGSADMSADNGSPRSFKGEFPIKRSASPTHRHSDDYRRYTGTVNHYGRHSNDWLFGGFSVRDTVRDGIEKLRHHDKES</sequence>
<feature type="region of interest" description="Disordered" evidence="1">
    <location>
        <begin position="1"/>
        <end position="127"/>
    </location>
</feature>
<evidence type="ECO:0000313" key="3">
    <source>
        <dbReference type="Proteomes" id="UP001150941"/>
    </source>
</evidence>
<feature type="compositionally biased region" description="Polar residues" evidence="1">
    <location>
        <begin position="56"/>
        <end position="72"/>
    </location>
</feature>
<dbReference type="OrthoDB" id="5089392at2759"/>
<gene>
    <name evidence="2" type="ORF">N7468_006891</name>
</gene>
<evidence type="ECO:0000313" key="2">
    <source>
        <dbReference type="EMBL" id="KAJ5225666.1"/>
    </source>
</evidence>
<accession>A0A9W9TK12</accession>